<dbReference type="SUPFAM" id="SSF52047">
    <property type="entry name" value="RNI-like"/>
    <property type="match status" value="1"/>
</dbReference>
<comment type="caution">
    <text evidence="1">The sequence shown here is derived from an EMBL/GenBank/DDBJ whole genome shotgun (WGS) entry which is preliminary data.</text>
</comment>
<organism evidence="1 2">
    <name type="scientific">Cercophora scortea</name>
    <dbReference type="NCBI Taxonomy" id="314031"/>
    <lineage>
        <taxon>Eukaryota</taxon>
        <taxon>Fungi</taxon>
        <taxon>Dikarya</taxon>
        <taxon>Ascomycota</taxon>
        <taxon>Pezizomycotina</taxon>
        <taxon>Sordariomycetes</taxon>
        <taxon>Sordariomycetidae</taxon>
        <taxon>Sordariales</taxon>
        <taxon>Lasiosphaeriaceae</taxon>
        <taxon>Cercophora</taxon>
    </lineage>
</organism>
<evidence type="ECO:0000313" key="1">
    <source>
        <dbReference type="EMBL" id="KAK3320682.1"/>
    </source>
</evidence>
<reference evidence="1" key="2">
    <citation type="submission" date="2023-06" db="EMBL/GenBank/DDBJ databases">
        <authorList>
            <consortium name="Lawrence Berkeley National Laboratory"/>
            <person name="Haridas S."/>
            <person name="Hensen N."/>
            <person name="Bonometti L."/>
            <person name="Westerberg I."/>
            <person name="Brannstrom I.O."/>
            <person name="Guillou S."/>
            <person name="Cros-Aarteil S."/>
            <person name="Calhoun S."/>
            <person name="Kuo A."/>
            <person name="Mondo S."/>
            <person name="Pangilinan J."/>
            <person name="Riley R."/>
            <person name="Labutti K."/>
            <person name="Andreopoulos B."/>
            <person name="Lipzen A."/>
            <person name="Chen C."/>
            <person name="Yanf M."/>
            <person name="Daum C."/>
            <person name="Ng V."/>
            <person name="Clum A."/>
            <person name="Steindorff A."/>
            <person name="Ohm R."/>
            <person name="Martin F."/>
            <person name="Silar P."/>
            <person name="Natvig D."/>
            <person name="Lalanne C."/>
            <person name="Gautier V."/>
            <person name="Ament-Velasquez S.L."/>
            <person name="Kruys A."/>
            <person name="Hutchinson M.I."/>
            <person name="Powell A.J."/>
            <person name="Barry K."/>
            <person name="Miller A.N."/>
            <person name="Grigoriev I.V."/>
            <person name="Debuchy R."/>
            <person name="Gladieux P."/>
            <person name="Thoren M.H."/>
            <person name="Johannesson H."/>
        </authorList>
    </citation>
    <scope>NUCLEOTIDE SEQUENCE</scope>
    <source>
        <strain evidence="1">SMH4131-1</strain>
    </source>
</reference>
<dbReference type="EMBL" id="JAUEPO010000005">
    <property type="protein sequence ID" value="KAK3320682.1"/>
    <property type="molecule type" value="Genomic_DNA"/>
</dbReference>
<dbReference type="InterPro" id="IPR032675">
    <property type="entry name" value="LRR_dom_sf"/>
</dbReference>
<gene>
    <name evidence="1" type="ORF">B0T19DRAFT_245237</name>
</gene>
<reference evidence="1" key="1">
    <citation type="journal article" date="2023" name="Mol. Phylogenet. Evol.">
        <title>Genome-scale phylogeny and comparative genomics of the fungal order Sordariales.</title>
        <authorList>
            <person name="Hensen N."/>
            <person name="Bonometti L."/>
            <person name="Westerberg I."/>
            <person name="Brannstrom I.O."/>
            <person name="Guillou S."/>
            <person name="Cros-Aarteil S."/>
            <person name="Calhoun S."/>
            <person name="Haridas S."/>
            <person name="Kuo A."/>
            <person name="Mondo S."/>
            <person name="Pangilinan J."/>
            <person name="Riley R."/>
            <person name="LaButti K."/>
            <person name="Andreopoulos B."/>
            <person name="Lipzen A."/>
            <person name="Chen C."/>
            <person name="Yan M."/>
            <person name="Daum C."/>
            <person name="Ng V."/>
            <person name="Clum A."/>
            <person name="Steindorff A."/>
            <person name="Ohm R.A."/>
            <person name="Martin F."/>
            <person name="Silar P."/>
            <person name="Natvig D.O."/>
            <person name="Lalanne C."/>
            <person name="Gautier V."/>
            <person name="Ament-Velasquez S.L."/>
            <person name="Kruys A."/>
            <person name="Hutchinson M.I."/>
            <person name="Powell A.J."/>
            <person name="Barry K."/>
            <person name="Miller A.N."/>
            <person name="Grigoriev I.V."/>
            <person name="Debuchy R."/>
            <person name="Gladieux P."/>
            <person name="Hiltunen Thoren M."/>
            <person name="Johannesson H."/>
        </authorList>
    </citation>
    <scope>NUCLEOTIDE SEQUENCE</scope>
    <source>
        <strain evidence="1">SMH4131-1</strain>
    </source>
</reference>
<name>A0AAE0I9Q9_9PEZI</name>
<protein>
    <submittedName>
        <fullName evidence="1">Uncharacterized protein</fullName>
    </submittedName>
</protein>
<accession>A0AAE0I9Q9</accession>
<dbReference type="Proteomes" id="UP001286456">
    <property type="component" value="Unassembled WGS sequence"/>
</dbReference>
<evidence type="ECO:0000313" key="2">
    <source>
        <dbReference type="Proteomes" id="UP001286456"/>
    </source>
</evidence>
<dbReference type="AlphaFoldDB" id="A0AAE0I9Q9"/>
<dbReference type="Gene3D" id="3.80.10.10">
    <property type="entry name" value="Ribonuclease Inhibitor"/>
    <property type="match status" value="1"/>
</dbReference>
<sequence>MKTLPAELLVMIVTQLHDILCPCASDIYFDRLSNQPGHLAQQAALIRNLCSIRLAGSLLHHAATRILFQHVIMSFDVKRGSAFEATLRFCRDKTNCANLARVQALTFNIMTVGSWYRKSDRFKPPGPGYETEARMLDEPIQQRHRSLVQALVDDLPSLYLPGLTAVDLFLDLDKFVWSRHFRYAFRRALEGNVRRAFKICSLPHLTDLRLTCEDRLVTALRTSSGFKRLRRQIKTFHFTHTVYGHKHIWPLVEELPNLEELCLVGESRLSKPRLHPDCKGLRSLTLGGVGLIESLGDLIETLTRAAPGGEAPLARLQIDHFWMWNELVDGLDSFSRIFQAVMRGCPNLTVLGIFSTSYRTRYGAPRHQAYMTNKDNESLMALADLVRSRRPRNPTSSGWTDPVQVHLEFPPEDGSWAPIVTPY</sequence>
<keyword evidence="2" id="KW-1185">Reference proteome</keyword>
<proteinExistence type="predicted"/>